<evidence type="ECO:0000313" key="2">
    <source>
        <dbReference type="Proteomes" id="UP000183772"/>
    </source>
</evidence>
<evidence type="ECO:0008006" key="3">
    <source>
        <dbReference type="Google" id="ProtNLM"/>
    </source>
</evidence>
<gene>
    <name evidence="1" type="ORF">SAMN05216476_1314</name>
</gene>
<evidence type="ECO:0000313" key="1">
    <source>
        <dbReference type="EMBL" id="SDU29316.1"/>
    </source>
</evidence>
<organism evidence="1 2">
    <name type="scientific">Pseudomonas mediterranea</name>
    <dbReference type="NCBI Taxonomy" id="183795"/>
    <lineage>
        <taxon>Bacteria</taxon>
        <taxon>Pseudomonadati</taxon>
        <taxon>Pseudomonadota</taxon>
        <taxon>Gammaproteobacteria</taxon>
        <taxon>Pseudomonadales</taxon>
        <taxon>Pseudomonadaceae</taxon>
        <taxon>Pseudomonas</taxon>
    </lineage>
</organism>
<protein>
    <recommendedName>
        <fullName evidence="3">PilZ domain-containing protein</fullName>
    </recommendedName>
</protein>
<name>A0AAX2D894_9PSED</name>
<dbReference type="Proteomes" id="UP000183772">
    <property type="component" value="Chromosome I"/>
</dbReference>
<keyword evidence="2" id="KW-1185">Reference proteome</keyword>
<dbReference type="EMBL" id="LT629790">
    <property type="protein sequence ID" value="SDU29316.1"/>
    <property type="molecule type" value="Genomic_DNA"/>
</dbReference>
<proteinExistence type="predicted"/>
<accession>A0AAX2D894</accession>
<dbReference type="AlphaFoldDB" id="A0AAX2D894"/>
<sequence length="104" mass="11900">MIVTMPDGVSRSYTGVDFYYCLGKVRQEFPDVRFLCKGAKINVHPSRMSSQMANGIVAYELRWGEPADEGDIVNIFDYEDKDLVTDIQEQSDYYQGWLQSLSNS</sequence>
<reference evidence="1 2" key="1">
    <citation type="submission" date="2016-10" db="EMBL/GenBank/DDBJ databases">
        <authorList>
            <person name="Varghese N."/>
            <person name="Submissions S."/>
        </authorList>
    </citation>
    <scope>NUCLEOTIDE SEQUENCE [LARGE SCALE GENOMIC DNA]</scope>
    <source>
        <strain evidence="1 2">DSM 16733</strain>
    </source>
</reference>